<feature type="transmembrane region" description="Helical" evidence="10">
    <location>
        <begin position="88"/>
        <end position="111"/>
    </location>
</feature>
<evidence type="ECO:0000256" key="10">
    <source>
        <dbReference type="SAM" id="Phobius"/>
    </source>
</evidence>
<dbReference type="PANTHER" id="PTHR22777">
    <property type="entry name" value="HEMOLYSIN-RELATED"/>
    <property type="match status" value="1"/>
</dbReference>
<evidence type="ECO:0000256" key="8">
    <source>
        <dbReference type="PROSITE-ProRule" id="PRU00703"/>
    </source>
</evidence>
<gene>
    <name evidence="13" type="ORF">H8717_06540</name>
</gene>
<comment type="subcellular location">
    <subcellularLocation>
        <location evidence="1">Membrane</location>
        <topology evidence="1">Multi-pass membrane protein</topology>
    </subcellularLocation>
</comment>
<evidence type="ECO:0000256" key="6">
    <source>
        <dbReference type="ARBA" id="ARBA00023122"/>
    </source>
</evidence>
<dbReference type="SMART" id="SM00116">
    <property type="entry name" value="CBS"/>
    <property type="match status" value="2"/>
</dbReference>
<evidence type="ECO:0000256" key="1">
    <source>
        <dbReference type="ARBA" id="ARBA00004141"/>
    </source>
</evidence>
<keyword evidence="6 8" id="KW-0129">CBS domain</keyword>
<accession>A0ABR7NI24</accession>
<evidence type="ECO:0000256" key="2">
    <source>
        <dbReference type="ARBA" id="ARBA00006337"/>
    </source>
</evidence>
<evidence type="ECO:0000259" key="11">
    <source>
        <dbReference type="PROSITE" id="PS51371"/>
    </source>
</evidence>
<name>A0ABR7NI24_9FIRM</name>
<evidence type="ECO:0000259" key="12">
    <source>
        <dbReference type="PROSITE" id="PS51846"/>
    </source>
</evidence>
<feature type="domain" description="CBS" evidence="11">
    <location>
        <begin position="207"/>
        <end position="267"/>
    </location>
</feature>
<dbReference type="Gene3D" id="3.10.580.10">
    <property type="entry name" value="CBS-domain"/>
    <property type="match status" value="1"/>
</dbReference>
<organism evidence="13 14">
    <name type="scientific">Yanshouia hominis</name>
    <dbReference type="NCBI Taxonomy" id="2763673"/>
    <lineage>
        <taxon>Bacteria</taxon>
        <taxon>Bacillati</taxon>
        <taxon>Bacillota</taxon>
        <taxon>Clostridia</taxon>
        <taxon>Eubacteriales</taxon>
        <taxon>Oscillospiraceae</taxon>
        <taxon>Yanshouia</taxon>
    </lineage>
</organism>
<dbReference type="SUPFAM" id="SSF56176">
    <property type="entry name" value="FAD-binding/transporter-associated domain-like"/>
    <property type="match status" value="1"/>
</dbReference>
<keyword evidence="5 9" id="KW-1133">Transmembrane helix</keyword>
<dbReference type="RefSeq" id="WP_262399617.1">
    <property type="nucleotide sequence ID" value="NZ_JACRTB010000008.1"/>
</dbReference>
<comment type="caution">
    <text evidence="13">The sequence shown here is derived from an EMBL/GenBank/DDBJ whole genome shotgun (WGS) entry which is preliminary data.</text>
</comment>
<reference evidence="13 14" key="1">
    <citation type="submission" date="2020-08" db="EMBL/GenBank/DDBJ databases">
        <title>Genome public.</title>
        <authorList>
            <person name="Liu C."/>
            <person name="Sun Q."/>
        </authorList>
    </citation>
    <scope>NUCLEOTIDE SEQUENCE [LARGE SCALE GENOMIC DNA]</scope>
    <source>
        <strain evidence="13 14">BX1</strain>
    </source>
</reference>
<dbReference type="EMBL" id="JACRTB010000008">
    <property type="protein sequence ID" value="MBC8576064.1"/>
    <property type="molecule type" value="Genomic_DNA"/>
</dbReference>
<keyword evidence="4" id="KW-0677">Repeat</keyword>
<dbReference type="Pfam" id="PF00571">
    <property type="entry name" value="CBS"/>
    <property type="match status" value="2"/>
</dbReference>
<dbReference type="InterPro" id="IPR016169">
    <property type="entry name" value="FAD-bd_PCMH_sub2"/>
</dbReference>
<dbReference type="PROSITE" id="PS51846">
    <property type="entry name" value="CNNM"/>
    <property type="match status" value="1"/>
</dbReference>
<dbReference type="InterPro" id="IPR000644">
    <property type="entry name" value="CBS_dom"/>
</dbReference>
<keyword evidence="14" id="KW-1185">Reference proteome</keyword>
<proteinExistence type="inferred from homology"/>
<dbReference type="InterPro" id="IPR002550">
    <property type="entry name" value="CNNM"/>
</dbReference>
<dbReference type="CDD" id="cd04590">
    <property type="entry name" value="CBS_pair_CorC_HlyC_assoc"/>
    <property type="match status" value="1"/>
</dbReference>
<dbReference type="SMART" id="SM01091">
    <property type="entry name" value="CorC_HlyC"/>
    <property type="match status" value="1"/>
</dbReference>
<evidence type="ECO:0000256" key="5">
    <source>
        <dbReference type="ARBA" id="ARBA00022989"/>
    </source>
</evidence>
<keyword evidence="7 9" id="KW-0472">Membrane</keyword>
<sequence length="420" mass="46828">MDTDSRWTLFFLAVLILISAFFSASEMALSAVNRMRLRTMAEDGDKRAALAARLADRFDRTLPVILIGNNVVNIGATSAATAMVTQMLGASGVAVATFIMTIVILVFGEVLPKSIAKENSEQVALFTSRPLSLFVVVLSPIAWLFTKLQEGISVLCGSRKNAQPLVTEQELRSIIETSEEEGVLDEQRSELMQSALTFDGTTVQEVLTPRVDLAAVNIDDPPQKIKELILGERFSRMPVFEKNLDNIIGILQTRDYLEAALNTGLPVDLRPLLSKPVFVHKTQRIAALLNDFRRERVHIAVVTDDYGGTMGIVSMEDLLEELVGEIWDEDEEEEQDFVELEPGVYQVSGDYPVEDALERIGFDERGFESEYSSIGGWAFERLGRVPDEGDTFEYNGISVRVDKMEEQRVVQLTVRYLPPQ</sequence>
<dbReference type="InterPro" id="IPR046342">
    <property type="entry name" value="CBS_dom_sf"/>
</dbReference>
<evidence type="ECO:0000313" key="14">
    <source>
        <dbReference type="Proteomes" id="UP000658131"/>
    </source>
</evidence>
<evidence type="ECO:0000256" key="3">
    <source>
        <dbReference type="ARBA" id="ARBA00022692"/>
    </source>
</evidence>
<dbReference type="PROSITE" id="PS51371">
    <property type="entry name" value="CBS"/>
    <property type="match status" value="2"/>
</dbReference>
<dbReference type="InterPro" id="IPR036318">
    <property type="entry name" value="FAD-bd_PCMH-like_sf"/>
</dbReference>
<dbReference type="Gene3D" id="3.30.465.10">
    <property type="match status" value="1"/>
</dbReference>
<feature type="domain" description="CNNM transmembrane" evidence="12">
    <location>
        <begin position="1"/>
        <end position="188"/>
    </location>
</feature>
<dbReference type="InterPro" id="IPR044751">
    <property type="entry name" value="Ion_transp-like_CBS"/>
</dbReference>
<evidence type="ECO:0000256" key="7">
    <source>
        <dbReference type="ARBA" id="ARBA00023136"/>
    </source>
</evidence>
<dbReference type="Proteomes" id="UP000658131">
    <property type="component" value="Unassembled WGS sequence"/>
</dbReference>
<feature type="transmembrane region" description="Helical" evidence="10">
    <location>
        <begin position="123"/>
        <end position="145"/>
    </location>
</feature>
<dbReference type="PANTHER" id="PTHR22777:SF17">
    <property type="entry name" value="UPF0053 PROTEIN SLL0260"/>
    <property type="match status" value="1"/>
</dbReference>
<dbReference type="Pfam" id="PF01595">
    <property type="entry name" value="CNNM"/>
    <property type="match status" value="1"/>
</dbReference>
<dbReference type="Pfam" id="PF03471">
    <property type="entry name" value="CorC_HlyC"/>
    <property type="match status" value="1"/>
</dbReference>
<dbReference type="InterPro" id="IPR005170">
    <property type="entry name" value="Transptr-assoc_dom"/>
</dbReference>
<comment type="similarity">
    <text evidence="2">Belongs to the UPF0053 family.</text>
</comment>
<keyword evidence="3 9" id="KW-0812">Transmembrane</keyword>
<evidence type="ECO:0000256" key="4">
    <source>
        <dbReference type="ARBA" id="ARBA00022737"/>
    </source>
</evidence>
<protein>
    <submittedName>
        <fullName evidence="13">HlyC/CorC family transporter</fullName>
    </submittedName>
</protein>
<evidence type="ECO:0000256" key="9">
    <source>
        <dbReference type="PROSITE-ProRule" id="PRU01193"/>
    </source>
</evidence>
<feature type="domain" description="CBS" evidence="11">
    <location>
        <begin position="272"/>
        <end position="329"/>
    </location>
</feature>
<evidence type="ECO:0000313" key="13">
    <source>
        <dbReference type="EMBL" id="MBC8576064.1"/>
    </source>
</evidence>
<dbReference type="SUPFAM" id="SSF54631">
    <property type="entry name" value="CBS-domain pair"/>
    <property type="match status" value="1"/>
</dbReference>